<dbReference type="SMART" id="SM00174">
    <property type="entry name" value="RHO"/>
    <property type="match status" value="1"/>
</dbReference>
<keyword evidence="3" id="KW-0378">Hydrolase</keyword>
<proteinExistence type="inferred from homology"/>
<dbReference type="EC" id="3.6.5.2" evidence="2"/>
<accession>A0ABM1EFQ6</accession>
<evidence type="ECO:0000256" key="4">
    <source>
        <dbReference type="ARBA" id="ARBA00048098"/>
    </source>
</evidence>
<dbReference type="SUPFAM" id="SSF52540">
    <property type="entry name" value="P-loop containing nucleoside triphosphate hydrolases"/>
    <property type="match status" value="1"/>
</dbReference>
<reference evidence="7" key="1">
    <citation type="submission" date="2025-08" db="UniProtKB">
        <authorList>
            <consortium name="RefSeq"/>
        </authorList>
    </citation>
    <scope>IDENTIFICATION</scope>
</reference>
<organism evidence="6 7">
    <name type="scientific">Priapulus caudatus</name>
    <name type="common">Priapulid worm</name>
    <dbReference type="NCBI Taxonomy" id="37621"/>
    <lineage>
        <taxon>Eukaryota</taxon>
        <taxon>Metazoa</taxon>
        <taxon>Ecdysozoa</taxon>
        <taxon>Scalidophora</taxon>
        <taxon>Priapulida</taxon>
        <taxon>Priapulimorpha</taxon>
        <taxon>Priapulimorphida</taxon>
        <taxon>Priapulidae</taxon>
        <taxon>Priapulus</taxon>
    </lineage>
</organism>
<dbReference type="PANTHER" id="PTHR45704">
    <property type="entry name" value="RAS-LIKE FAMILY MEMBER 11"/>
    <property type="match status" value="1"/>
</dbReference>
<sequence>MNKLLRNSGTQNAQDYNLALVGVLDVGKSALTVKYMTRRFINEYDPHLEDIYTKPENIDGQDVLVKVMDTYDKEGSNPDRYLRWADAFIVVYSITNRQSFESAQCYMEMISQYLQVNNKSAPMILAGNKMDLERYRQVSKGEGAAMADQFESQFHETTAAEEYEHVERVFREAVRQSQREQEQQAPLKPLFISEDKGALTSLLNPSGNATIARTSFRRSKSPSNPFSTKPGKDATPPPRKVGPSSSTFRIPAKLKDIFSKQ</sequence>
<dbReference type="PROSITE" id="PS51421">
    <property type="entry name" value="RAS"/>
    <property type="match status" value="1"/>
</dbReference>
<evidence type="ECO:0000256" key="1">
    <source>
        <dbReference type="ARBA" id="ARBA00008344"/>
    </source>
</evidence>
<name>A0ABM1EFQ6_PRICU</name>
<evidence type="ECO:0000256" key="5">
    <source>
        <dbReference type="SAM" id="MobiDB-lite"/>
    </source>
</evidence>
<dbReference type="SMART" id="SM00173">
    <property type="entry name" value="RAS"/>
    <property type="match status" value="1"/>
</dbReference>
<gene>
    <name evidence="7" type="primary">LOC106811819</name>
</gene>
<dbReference type="PROSITE" id="PS51419">
    <property type="entry name" value="RAB"/>
    <property type="match status" value="1"/>
</dbReference>
<dbReference type="InterPro" id="IPR051065">
    <property type="entry name" value="Ras-related_GTPase"/>
</dbReference>
<dbReference type="Gene3D" id="3.40.50.300">
    <property type="entry name" value="P-loop containing nucleotide triphosphate hydrolases"/>
    <property type="match status" value="1"/>
</dbReference>
<comment type="catalytic activity">
    <reaction evidence="4">
        <text>GTP + H2O = GDP + phosphate + H(+)</text>
        <dbReference type="Rhea" id="RHEA:19669"/>
        <dbReference type="ChEBI" id="CHEBI:15377"/>
        <dbReference type="ChEBI" id="CHEBI:15378"/>
        <dbReference type="ChEBI" id="CHEBI:37565"/>
        <dbReference type="ChEBI" id="CHEBI:43474"/>
        <dbReference type="ChEBI" id="CHEBI:58189"/>
        <dbReference type="EC" id="3.6.5.2"/>
    </reaction>
</comment>
<dbReference type="NCBIfam" id="TIGR00231">
    <property type="entry name" value="small_GTP"/>
    <property type="match status" value="1"/>
</dbReference>
<dbReference type="Proteomes" id="UP000695022">
    <property type="component" value="Unplaced"/>
</dbReference>
<dbReference type="InterPro" id="IPR005225">
    <property type="entry name" value="Small_GTP-bd"/>
</dbReference>
<feature type="region of interest" description="Disordered" evidence="5">
    <location>
        <begin position="212"/>
        <end position="261"/>
    </location>
</feature>
<evidence type="ECO:0000256" key="2">
    <source>
        <dbReference type="ARBA" id="ARBA00011984"/>
    </source>
</evidence>
<dbReference type="SMART" id="SM00175">
    <property type="entry name" value="RAB"/>
    <property type="match status" value="1"/>
</dbReference>
<evidence type="ECO:0000256" key="3">
    <source>
        <dbReference type="ARBA" id="ARBA00022801"/>
    </source>
</evidence>
<dbReference type="InterPro" id="IPR027417">
    <property type="entry name" value="P-loop_NTPase"/>
</dbReference>
<dbReference type="PRINTS" id="PR00449">
    <property type="entry name" value="RASTRNSFRMNG"/>
</dbReference>
<protein>
    <recommendedName>
        <fullName evidence="2">small monomeric GTPase</fullName>
        <ecNumber evidence="2">3.6.5.2</ecNumber>
    </recommendedName>
</protein>
<comment type="similarity">
    <text evidence="1">Belongs to the small GTPase superfamily. Ras family.</text>
</comment>
<keyword evidence="6" id="KW-1185">Reference proteome</keyword>
<dbReference type="InterPro" id="IPR001806">
    <property type="entry name" value="Small_GTPase"/>
</dbReference>
<dbReference type="Pfam" id="PF00071">
    <property type="entry name" value="Ras"/>
    <property type="match status" value="1"/>
</dbReference>
<dbReference type="RefSeq" id="XP_014671027.1">
    <property type="nucleotide sequence ID" value="XM_014815541.1"/>
</dbReference>
<evidence type="ECO:0000313" key="6">
    <source>
        <dbReference type="Proteomes" id="UP000695022"/>
    </source>
</evidence>
<dbReference type="GeneID" id="106811819"/>
<evidence type="ECO:0000313" key="7">
    <source>
        <dbReference type="RefSeq" id="XP_014671027.1"/>
    </source>
</evidence>